<keyword evidence="3" id="KW-0067">ATP-binding</keyword>
<dbReference type="Gene3D" id="3.40.50.300">
    <property type="entry name" value="P-loop containing nucleotide triphosphate hydrolases"/>
    <property type="match status" value="1"/>
</dbReference>
<dbReference type="PANTHER" id="PTHR43566:SF1">
    <property type="entry name" value="AAA+ ATPASE DOMAIN-CONTAINING PROTEIN"/>
    <property type="match status" value="1"/>
</dbReference>
<evidence type="ECO:0000313" key="4">
    <source>
        <dbReference type="Proteomes" id="UP000823612"/>
    </source>
</evidence>
<gene>
    <name evidence="3" type="ORF">IAB08_07165</name>
</gene>
<feature type="domain" description="AAA" evidence="1">
    <location>
        <begin position="17"/>
        <end position="138"/>
    </location>
</feature>
<feature type="domain" description="DUF4143" evidence="2">
    <location>
        <begin position="184"/>
        <end position="337"/>
    </location>
</feature>
<dbReference type="PANTHER" id="PTHR43566">
    <property type="entry name" value="CONSERVED PROTEIN"/>
    <property type="match status" value="1"/>
</dbReference>
<comment type="caution">
    <text evidence="3">The sequence shown here is derived from an EMBL/GenBank/DDBJ whole genome shotgun (WGS) entry which is preliminary data.</text>
</comment>
<protein>
    <submittedName>
        <fullName evidence="3">ATP-binding protein</fullName>
    </submittedName>
</protein>
<evidence type="ECO:0000259" key="2">
    <source>
        <dbReference type="Pfam" id="PF13635"/>
    </source>
</evidence>
<evidence type="ECO:0000313" key="3">
    <source>
        <dbReference type="EMBL" id="MBO8433056.1"/>
    </source>
</evidence>
<dbReference type="SUPFAM" id="SSF52540">
    <property type="entry name" value="P-loop containing nucleoside triphosphate hydrolases"/>
    <property type="match status" value="1"/>
</dbReference>
<dbReference type="Proteomes" id="UP000823612">
    <property type="component" value="Unassembled WGS sequence"/>
</dbReference>
<dbReference type="GO" id="GO:0005524">
    <property type="term" value="F:ATP binding"/>
    <property type="evidence" value="ECO:0007669"/>
    <property type="project" value="UniProtKB-KW"/>
</dbReference>
<reference evidence="3" key="1">
    <citation type="submission" date="2020-10" db="EMBL/GenBank/DDBJ databases">
        <authorList>
            <person name="Gilroy R."/>
        </authorList>
    </citation>
    <scope>NUCLEOTIDE SEQUENCE</scope>
    <source>
        <strain evidence="3">2889</strain>
    </source>
</reference>
<reference evidence="3" key="2">
    <citation type="journal article" date="2021" name="PeerJ">
        <title>Extensive microbial diversity within the chicken gut microbiome revealed by metagenomics and culture.</title>
        <authorList>
            <person name="Gilroy R."/>
            <person name="Ravi A."/>
            <person name="Getino M."/>
            <person name="Pursley I."/>
            <person name="Horton D.L."/>
            <person name="Alikhan N.F."/>
            <person name="Baker D."/>
            <person name="Gharbi K."/>
            <person name="Hall N."/>
            <person name="Watson M."/>
            <person name="Adriaenssens E.M."/>
            <person name="Foster-Nyarko E."/>
            <person name="Jarju S."/>
            <person name="Secka A."/>
            <person name="Antonio M."/>
            <person name="Oren A."/>
            <person name="Chaudhuri R.R."/>
            <person name="La Ragione R."/>
            <person name="Hildebrand F."/>
            <person name="Pallen M.J."/>
        </authorList>
    </citation>
    <scope>NUCLEOTIDE SEQUENCE</scope>
    <source>
        <strain evidence="3">2889</strain>
    </source>
</reference>
<dbReference type="AlphaFoldDB" id="A0A9D9H1P6"/>
<dbReference type="InterPro" id="IPR027417">
    <property type="entry name" value="P-loop_NTPase"/>
</dbReference>
<name>A0A9D9H1P6_9BACT</name>
<organism evidence="3 4">
    <name type="scientific">Candidatus Pullibacteroides excrementavium</name>
    <dbReference type="NCBI Taxonomy" id="2840905"/>
    <lineage>
        <taxon>Bacteria</taxon>
        <taxon>Pseudomonadati</taxon>
        <taxon>Bacteroidota</taxon>
        <taxon>Bacteroidia</taxon>
        <taxon>Bacteroidales</taxon>
        <taxon>Candidatus Pullibacteroides</taxon>
    </lineage>
</organism>
<accession>A0A9D9H1P6</accession>
<sequence length="375" mass="42984">MIKRTVAKVIRNDYKRKKVIVLLGARQVGKSTLLSELSSKNDKILFLNCDDMDDVLALEGKTSTELKNLLSPYTLVFIDEAQRIKNIGLVLKMIGDLKLSTKIVVTGSSSLELANEINEPATGWLIEHHLYPLSLSELANHTSEREENRLLPVRMIYGFYPEVVTEPDDAKRILMNLTNSYLYKDLFAYKGIKKPDLLQKLVRALALQLGSEVSYNELSNLLGVDRGTVESYIGLLEKCFVVFRLDSFSRNLRSEMKKGKKIYFYDNGIRNAVLSNFAPLELRNDVGALWENLMVSERVKRNAYSGNFANLFFWRTHEQQELDLIEEQDGNLRAFEFIWNPQAKAKLPKAFSSAYPEASYQVITPQSYWDFVRID</sequence>
<dbReference type="Pfam" id="PF13635">
    <property type="entry name" value="DUF4143"/>
    <property type="match status" value="1"/>
</dbReference>
<dbReference type="Pfam" id="PF13173">
    <property type="entry name" value="AAA_14"/>
    <property type="match status" value="1"/>
</dbReference>
<dbReference type="InterPro" id="IPR041682">
    <property type="entry name" value="AAA_14"/>
</dbReference>
<dbReference type="EMBL" id="JADIMZ010000105">
    <property type="protein sequence ID" value="MBO8433056.1"/>
    <property type="molecule type" value="Genomic_DNA"/>
</dbReference>
<proteinExistence type="predicted"/>
<evidence type="ECO:0000259" key="1">
    <source>
        <dbReference type="Pfam" id="PF13173"/>
    </source>
</evidence>
<dbReference type="InterPro" id="IPR025420">
    <property type="entry name" value="DUF4143"/>
</dbReference>
<keyword evidence="3" id="KW-0547">Nucleotide-binding</keyword>